<evidence type="ECO:0000313" key="2">
    <source>
        <dbReference type="EMBL" id="QJA91004.1"/>
    </source>
</evidence>
<dbReference type="AlphaFoldDB" id="A0A6M3JJX1"/>
<sequence length="68" mass="7916">MELKPDRRRAIYKLSEEMERCQIMLEKYRDKLNQTPDLILSGCAESAAAKRATLDLSRALTKYRQGKL</sequence>
<dbReference type="EMBL" id="MT142953">
    <property type="protein sequence ID" value="QJA91004.1"/>
    <property type="molecule type" value="Genomic_DNA"/>
</dbReference>
<dbReference type="EMBL" id="MT141768">
    <property type="protein sequence ID" value="QJA70146.1"/>
    <property type="molecule type" value="Genomic_DNA"/>
</dbReference>
<proteinExistence type="predicted"/>
<gene>
    <name evidence="1" type="ORF">MM415A03939_0002</name>
    <name evidence="2" type="ORF">MM415B03501_0022</name>
</gene>
<accession>A0A6M3JJX1</accession>
<organism evidence="1">
    <name type="scientific">viral metagenome</name>
    <dbReference type="NCBI Taxonomy" id="1070528"/>
    <lineage>
        <taxon>unclassified sequences</taxon>
        <taxon>metagenomes</taxon>
        <taxon>organismal metagenomes</taxon>
    </lineage>
</organism>
<reference evidence="1" key="1">
    <citation type="submission" date="2020-03" db="EMBL/GenBank/DDBJ databases">
        <title>The deep terrestrial virosphere.</title>
        <authorList>
            <person name="Holmfeldt K."/>
            <person name="Nilsson E."/>
            <person name="Simone D."/>
            <person name="Lopez-Fernandez M."/>
            <person name="Wu X."/>
            <person name="de Brujin I."/>
            <person name="Lundin D."/>
            <person name="Andersson A."/>
            <person name="Bertilsson S."/>
            <person name="Dopson M."/>
        </authorList>
    </citation>
    <scope>NUCLEOTIDE SEQUENCE</scope>
    <source>
        <strain evidence="1">MM415A03939</strain>
        <strain evidence="2">MM415B03501</strain>
    </source>
</reference>
<evidence type="ECO:0000313" key="1">
    <source>
        <dbReference type="EMBL" id="QJA70146.1"/>
    </source>
</evidence>
<name>A0A6M3JJX1_9ZZZZ</name>
<protein>
    <submittedName>
        <fullName evidence="1">Uncharacterized protein</fullName>
    </submittedName>
</protein>